<dbReference type="Pfam" id="PF10136">
    <property type="entry name" value="SpecificRecomb"/>
    <property type="match status" value="1"/>
</dbReference>
<feature type="transmembrane region" description="Helical" evidence="1">
    <location>
        <begin position="624"/>
        <end position="653"/>
    </location>
</feature>
<dbReference type="PIRSF" id="PIRSF015380">
    <property type="entry name" value="Site-sp_rcmb"/>
    <property type="match status" value="1"/>
</dbReference>
<evidence type="ECO:0000313" key="3">
    <source>
        <dbReference type="Proteomes" id="UP000291236"/>
    </source>
</evidence>
<evidence type="ECO:0008006" key="4">
    <source>
        <dbReference type="Google" id="ProtNLM"/>
    </source>
</evidence>
<keyword evidence="1" id="KW-0812">Transmembrane</keyword>
<organism evidence="2 3">
    <name type="scientific">Fluviispira sanaruensis</name>
    <dbReference type="NCBI Taxonomy" id="2493639"/>
    <lineage>
        <taxon>Bacteria</taxon>
        <taxon>Pseudomonadati</taxon>
        <taxon>Bdellovibrionota</taxon>
        <taxon>Oligoflexia</taxon>
        <taxon>Silvanigrellales</taxon>
        <taxon>Silvanigrellaceae</taxon>
        <taxon>Fluviispira</taxon>
    </lineage>
</organism>
<dbReference type="EMBL" id="AP019368">
    <property type="protein sequence ID" value="BBH54310.1"/>
    <property type="molecule type" value="Genomic_DNA"/>
</dbReference>
<feature type="transmembrane region" description="Helical" evidence="1">
    <location>
        <begin position="399"/>
        <end position="418"/>
    </location>
</feature>
<protein>
    <recommendedName>
        <fullName evidence="4">Site-specific recombinase</fullName>
    </recommendedName>
</protein>
<keyword evidence="1" id="KW-0472">Membrane</keyword>
<proteinExistence type="predicted"/>
<dbReference type="AlphaFoldDB" id="A0A4P2VPV3"/>
<name>A0A4P2VPV3_FLUSA</name>
<evidence type="ECO:0000256" key="1">
    <source>
        <dbReference type="SAM" id="Phobius"/>
    </source>
</evidence>
<reference evidence="2 3" key="1">
    <citation type="submission" date="2018-12" db="EMBL/GenBank/DDBJ databases">
        <title>Rubrispira sanarue gen. nov., sp., nov., a member of the order Silvanigrellales, isolated from a brackish lake in Hamamatsu Japan.</title>
        <authorList>
            <person name="Maejima Y."/>
            <person name="Iino T."/>
            <person name="Muraguchi Y."/>
            <person name="Fukuda K."/>
            <person name="Nojiri H."/>
            <person name="Ohkuma M."/>
            <person name="Moriuchi R."/>
            <person name="Dohra H."/>
            <person name="Kimbara K."/>
            <person name="Shintani M."/>
        </authorList>
    </citation>
    <scope>NUCLEOTIDE SEQUENCE [LARGE SCALE GENOMIC DNA]</scope>
    <source>
        <strain evidence="2 3">RF1110005</strain>
    </source>
</reference>
<feature type="transmembrane region" description="Helical" evidence="1">
    <location>
        <begin position="371"/>
        <end position="393"/>
    </location>
</feature>
<dbReference type="KEGG" id="sbf:JCM31447_27740"/>
<evidence type="ECO:0000313" key="2">
    <source>
        <dbReference type="EMBL" id="BBH54310.1"/>
    </source>
</evidence>
<keyword evidence="1" id="KW-1133">Transmembrane helix</keyword>
<feature type="transmembrane region" description="Helical" evidence="1">
    <location>
        <begin position="564"/>
        <end position="593"/>
    </location>
</feature>
<gene>
    <name evidence="2" type="ORF">JCM31447_27740</name>
</gene>
<feature type="transmembrane region" description="Helical" evidence="1">
    <location>
        <begin position="504"/>
        <end position="529"/>
    </location>
</feature>
<feature type="transmembrane region" description="Helical" evidence="1">
    <location>
        <begin position="460"/>
        <end position="484"/>
    </location>
</feature>
<dbReference type="RefSeq" id="WP_130611825.1">
    <property type="nucleotide sequence ID" value="NZ_AP019368.1"/>
</dbReference>
<dbReference type="Proteomes" id="UP000291236">
    <property type="component" value="Chromosome"/>
</dbReference>
<sequence>MIIIRKFIKGVEKYFNQGNLKYDLNTILSNANPSLSLEERVDWIQNLLVWIRSTEHIPTQFDPTTGQIHTARVRFILQLLDRNIEWKKNVSATLRSVIKETKSLQLFCHTGLPQEGGFLQEATDRVVNKIIPTPPDDTELSELFLKIFPNEEDAIWVGNLTRETIEKIKELIQFEAEEGEKIWQAIEEDIEDAIYVLVSQIHAMGLSDGIRRRLNNKIIKDSPFIGLSDSIDIFLHFFHKKNKEKMKEYAQLYSQYILECKKSVQEVFQHLDEYGVSVALVYQLEKMTFHLSRLEVLLAFLNPAEKQDNIEIIPVFLSRLIRESLGKKSVRALIQTNLNQMSRKIAEQSGKTGEHYITSNKEEYNELLKSASGGGILMAFATAIKFIIVSIRLPHFFEGFFASINYASTFVFIQMLGFTVATKQPSMTAACMAGKLNNTYDEESLNEFVDEVVKLTRSQFAAIIGNLALVFPISLLIDFIYKLITGTHFINEDKAISSIFSISIFGPSIFYAILTGFLLWVSSIIAGWVQNWFIYRRLPEAIANNKRLIYVMGKRNTRKLSSYFVHNISGFGGNISLGFLLGMTPVFGMFFGIPLEVRHVTLSTGSFAFALSSLGFTDFETIDVVFACLGIAAIGFLNVVVSFSLALSVAIRARKVQSLGRKRVRAAILKRLRTSPLDFIFPIAKKN</sequence>
<keyword evidence="3" id="KW-1185">Reference proteome</keyword>
<accession>A0A4P2VPV3</accession>
<dbReference type="InterPro" id="IPR011385">
    <property type="entry name" value="Site-sp_rcmbase"/>
</dbReference>
<dbReference type="OrthoDB" id="5287358at2"/>